<dbReference type="InterPro" id="IPR010851">
    <property type="entry name" value="DEFL"/>
</dbReference>
<accession>A0A822YRK4</accession>
<evidence type="ECO:0000256" key="1">
    <source>
        <dbReference type="ARBA" id="ARBA00006722"/>
    </source>
</evidence>
<evidence type="ECO:0000256" key="3">
    <source>
        <dbReference type="ARBA" id="ARBA00022577"/>
    </source>
</evidence>
<dbReference type="PANTHER" id="PTHR33830:SF3">
    <property type="entry name" value="DEFENSIN-LIKE PROTEIN 127-RELATED"/>
    <property type="match status" value="1"/>
</dbReference>
<dbReference type="PANTHER" id="PTHR33830">
    <property type="entry name" value="DEFENSIN-LIKE PROTEIN 184-RELATED"/>
    <property type="match status" value="1"/>
</dbReference>
<feature type="signal peptide" evidence="5">
    <location>
        <begin position="1"/>
        <end position="36"/>
    </location>
</feature>
<keyword evidence="7" id="KW-1185">Reference proteome</keyword>
<dbReference type="GO" id="GO:0031640">
    <property type="term" value="P:killing of cells of another organism"/>
    <property type="evidence" value="ECO:0007669"/>
    <property type="project" value="UniProtKB-KW"/>
</dbReference>
<evidence type="ECO:0000256" key="2">
    <source>
        <dbReference type="ARBA" id="ARBA00022529"/>
    </source>
</evidence>
<keyword evidence="3" id="KW-0295">Fungicide</keyword>
<sequence length="84" mass="9263">MAKLFCSFFFVLLPFRFLKLSSFSFVFASMVPSSDAALCRAVGNGNDCDLASCRQWCTQEYNGNGLCSGSGFNPLRCVCIYNCN</sequence>
<comment type="similarity">
    <text evidence="1">Belongs to the DEFL family.</text>
</comment>
<gene>
    <name evidence="6" type="ORF">HUJ06_005912</name>
</gene>
<evidence type="ECO:0000313" key="6">
    <source>
        <dbReference type="EMBL" id="DAD35272.1"/>
    </source>
</evidence>
<keyword evidence="5" id="KW-0732">Signal</keyword>
<comment type="caution">
    <text evidence="6">The sequence shown here is derived from an EMBL/GenBank/DDBJ whole genome shotgun (WGS) entry which is preliminary data.</text>
</comment>
<feature type="chain" id="PRO_5033047589" evidence="5">
    <location>
        <begin position="37"/>
        <end position="84"/>
    </location>
</feature>
<protein>
    <submittedName>
        <fullName evidence="6">Uncharacterized protein</fullName>
    </submittedName>
</protein>
<organism evidence="6 7">
    <name type="scientific">Nelumbo nucifera</name>
    <name type="common">Sacred lotus</name>
    <dbReference type="NCBI Taxonomy" id="4432"/>
    <lineage>
        <taxon>Eukaryota</taxon>
        <taxon>Viridiplantae</taxon>
        <taxon>Streptophyta</taxon>
        <taxon>Embryophyta</taxon>
        <taxon>Tracheophyta</taxon>
        <taxon>Spermatophyta</taxon>
        <taxon>Magnoliopsida</taxon>
        <taxon>Proteales</taxon>
        <taxon>Nelumbonaceae</taxon>
        <taxon>Nelumbo</taxon>
    </lineage>
</organism>
<evidence type="ECO:0000256" key="4">
    <source>
        <dbReference type="ARBA" id="ARBA00022821"/>
    </source>
</evidence>
<keyword evidence="2" id="KW-0929">Antimicrobial</keyword>
<evidence type="ECO:0000313" key="7">
    <source>
        <dbReference type="Proteomes" id="UP000607653"/>
    </source>
</evidence>
<dbReference type="Proteomes" id="UP000607653">
    <property type="component" value="Unassembled WGS sequence"/>
</dbReference>
<dbReference type="GO" id="GO:0050832">
    <property type="term" value="P:defense response to fungus"/>
    <property type="evidence" value="ECO:0007669"/>
    <property type="project" value="UniProtKB-KW"/>
</dbReference>
<reference evidence="6 7" key="1">
    <citation type="journal article" date="2020" name="Mol. Biol. Evol.">
        <title>Distinct Expression and Methylation Patterns for Genes with Different Fates following a Single Whole-Genome Duplication in Flowering Plants.</title>
        <authorList>
            <person name="Shi T."/>
            <person name="Rahmani R.S."/>
            <person name="Gugger P.F."/>
            <person name="Wang M."/>
            <person name="Li H."/>
            <person name="Zhang Y."/>
            <person name="Li Z."/>
            <person name="Wang Q."/>
            <person name="Van de Peer Y."/>
            <person name="Marchal K."/>
            <person name="Chen J."/>
        </authorList>
    </citation>
    <scope>NUCLEOTIDE SEQUENCE [LARGE SCALE GENOMIC DNA]</scope>
    <source>
        <tissue evidence="6">Leaf</tissue>
    </source>
</reference>
<proteinExistence type="inferred from homology"/>
<name>A0A822YRK4_NELNU</name>
<keyword evidence="4" id="KW-0611">Plant defense</keyword>
<dbReference type="EMBL" id="DUZY01000004">
    <property type="protein sequence ID" value="DAD35272.1"/>
    <property type="molecule type" value="Genomic_DNA"/>
</dbReference>
<dbReference type="Pfam" id="PF07333">
    <property type="entry name" value="SLR1-BP"/>
    <property type="match status" value="1"/>
</dbReference>
<dbReference type="AlphaFoldDB" id="A0A822YRK4"/>
<evidence type="ECO:0000256" key="5">
    <source>
        <dbReference type="SAM" id="SignalP"/>
    </source>
</evidence>